<dbReference type="AlphaFoldDB" id="A0AAN7QH44"/>
<dbReference type="PANTHER" id="PTHR45913:SF5">
    <property type="entry name" value="GENERAL TRANSCRIPTION FACTOR II-I REPEAT DOMAIN-CONTAINING PROTEIN 2A-LIKE PROTEIN"/>
    <property type="match status" value="1"/>
</dbReference>
<comment type="caution">
    <text evidence="2">The sequence shown here is derived from an EMBL/GenBank/DDBJ whole genome shotgun (WGS) entry which is preliminary data.</text>
</comment>
<evidence type="ECO:0000313" key="2">
    <source>
        <dbReference type="EMBL" id="KAK4877398.1"/>
    </source>
</evidence>
<organism evidence="2 3">
    <name type="scientific">Aquatica leii</name>
    <dbReference type="NCBI Taxonomy" id="1421715"/>
    <lineage>
        <taxon>Eukaryota</taxon>
        <taxon>Metazoa</taxon>
        <taxon>Ecdysozoa</taxon>
        <taxon>Arthropoda</taxon>
        <taxon>Hexapoda</taxon>
        <taxon>Insecta</taxon>
        <taxon>Pterygota</taxon>
        <taxon>Neoptera</taxon>
        <taxon>Endopterygota</taxon>
        <taxon>Coleoptera</taxon>
        <taxon>Polyphaga</taxon>
        <taxon>Elateriformia</taxon>
        <taxon>Elateroidea</taxon>
        <taxon>Lampyridae</taxon>
        <taxon>Luciolinae</taxon>
        <taxon>Aquatica</taxon>
    </lineage>
</organism>
<sequence>MEKKRKIDSECRTFKEQWGCQYFVIETNNKATCLICNVTIAVLKEYNIKRHYETMDSQNYSKFTESLRSEKFESMKRGLKSQQFLFKKVNSEQEAVTRASFRVAHSIAKHGKPFTDGELIKDCIIAAAEEMCPEKANLFKNTSLSANTVARRIDEVEENILAQLNDKNRFLQWFSLALDESTDVSDTAQVLIFIGGVDKNYEVYEELLDVHSIHGTTTGEDIFKGVENAVHKSNLKWKNLKSITTDGGKNMCGINKEVVALVSKAVENDGGSKPLIVHCIIHQQCAKCLVMSEVLKSIISVVNFIRSHALNHQNDLPYYTAVRWLTCGKVLNRFFELRAMIEIFLNEKNRPLAQLQN</sequence>
<protein>
    <recommendedName>
        <fullName evidence="1">SPIN-DOC-like zinc-finger domain-containing protein</fullName>
    </recommendedName>
</protein>
<dbReference type="Proteomes" id="UP001353858">
    <property type="component" value="Unassembled WGS sequence"/>
</dbReference>
<proteinExistence type="predicted"/>
<dbReference type="InterPro" id="IPR012337">
    <property type="entry name" value="RNaseH-like_sf"/>
</dbReference>
<reference evidence="3" key="1">
    <citation type="submission" date="2023-01" db="EMBL/GenBank/DDBJ databases">
        <title>Key to firefly adult light organ development and bioluminescence: homeobox transcription factors regulate luciferase expression and transportation to peroxisome.</title>
        <authorList>
            <person name="Fu X."/>
        </authorList>
    </citation>
    <scope>NUCLEOTIDE SEQUENCE [LARGE SCALE GENOMIC DNA]</scope>
</reference>
<feature type="domain" description="SPIN-DOC-like zinc-finger" evidence="1">
    <location>
        <begin position="16"/>
        <end position="71"/>
    </location>
</feature>
<dbReference type="PANTHER" id="PTHR45913">
    <property type="entry name" value="EPM2A-INTERACTING PROTEIN 1"/>
    <property type="match status" value="1"/>
</dbReference>
<dbReference type="EMBL" id="JARPUR010000004">
    <property type="protein sequence ID" value="KAK4877398.1"/>
    <property type="molecule type" value="Genomic_DNA"/>
</dbReference>
<dbReference type="SUPFAM" id="SSF53098">
    <property type="entry name" value="Ribonuclease H-like"/>
    <property type="match status" value="1"/>
</dbReference>
<accession>A0AAN7QH44</accession>
<dbReference type="InterPro" id="IPR040647">
    <property type="entry name" value="SPIN-DOC_Znf-C2H2"/>
</dbReference>
<gene>
    <name evidence="2" type="ORF">RN001_009904</name>
</gene>
<name>A0AAN7QH44_9COLE</name>
<keyword evidence="3" id="KW-1185">Reference proteome</keyword>
<evidence type="ECO:0000313" key="3">
    <source>
        <dbReference type="Proteomes" id="UP001353858"/>
    </source>
</evidence>
<evidence type="ECO:0000259" key="1">
    <source>
        <dbReference type="Pfam" id="PF18658"/>
    </source>
</evidence>
<dbReference type="Pfam" id="PF18658">
    <property type="entry name" value="zf-C2H2_12"/>
    <property type="match status" value="1"/>
</dbReference>